<sequence length="94" mass="11016">MKDQIRLLRDCFHNEIPAVVFQGNDSCAGEILEAAKEIYQKHGCSEEFLYDWQMLINEVKAYQQESPEQVQLPKLTHTEAELIREEMKQKGIVY</sequence>
<dbReference type="EMBL" id="QSJM01000024">
    <property type="protein sequence ID" value="RHD80573.1"/>
    <property type="molecule type" value="Genomic_DNA"/>
</dbReference>
<dbReference type="Proteomes" id="UP001201179">
    <property type="component" value="Unassembled WGS sequence"/>
</dbReference>
<evidence type="ECO:0000313" key="1">
    <source>
        <dbReference type="EMBL" id="MCG0341584.1"/>
    </source>
</evidence>
<evidence type="ECO:0000313" key="2">
    <source>
        <dbReference type="EMBL" id="RGV13938.1"/>
    </source>
</evidence>
<organism evidence="2 5">
    <name type="scientific">Phocaeicola vulgatus</name>
    <name type="common">Bacteroides vulgatus</name>
    <dbReference type="NCBI Taxonomy" id="821"/>
    <lineage>
        <taxon>Bacteria</taxon>
        <taxon>Pseudomonadati</taxon>
        <taxon>Bacteroidota</taxon>
        <taxon>Bacteroidia</taxon>
        <taxon>Bacteroidales</taxon>
        <taxon>Bacteroidaceae</taxon>
        <taxon>Phocaeicola</taxon>
    </lineage>
</organism>
<dbReference type="Proteomes" id="UP000285379">
    <property type="component" value="Unassembled WGS sequence"/>
</dbReference>
<evidence type="ECO:0000313" key="4">
    <source>
        <dbReference type="Proteomes" id="UP000283429"/>
    </source>
</evidence>
<comment type="caution">
    <text evidence="2">The sequence shown here is derived from an EMBL/GenBank/DDBJ whole genome shotgun (WGS) entry which is preliminary data.</text>
</comment>
<evidence type="ECO:0000313" key="3">
    <source>
        <dbReference type="EMBL" id="RHD80573.1"/>
    </source>
</evidence>
<accession>A0A412VWC7</accession>
<dbReference type="EMBL" id="QRYT01000001">
    <property type="protein sequence ID" value="RGV13938.1"/>
    <property type="molecule type" value="Genomic_DNA"/>
</dbReference>
<reference evidence="1" key="2">
    <citation type="submission" date="2022-01" db="EMBL/GenBank/DDBJ databases">
        <authorList>
            <person name="Mingchao X."/>
        </authorList>
    </citation>
    <scope>NUCLEOTIDE SEQUENCE</scope>
    <source>
        <strain evidence="1">Bv4372</strain>
    </source>
</reference>
<dbReference type="AlphaFoldDB" id="A0A412VWC7"/>
<dbReference type="GeneID" id="60062803"/>
<name>A0A412VWC7_PHOVU</name>
<protein>
    <submittedName>
        <fullName evidence="2">Uncharacterized protein</fullName>
    </submittedName>
</protein>
<evidence type="ECO:0000313" key="5">
    <source>
        <dbReference type="Proteomes" id="UP000285379"/>
    </source>
</evidence>
<reference evidence="4 5" key="1">
    <citation type="submission" date="2018-08" db="EMBL/GenBank/DDBJ databases">
        <title>A genome reference for cultivated species of the human gut microbiota.</title>
        <authorList>
            <person name="Zou Y."/>
            <person name="Xue W."/>
            <person name="Luo G."/>
        </authorList>
    </citation>
    <scope>NUCLEOTIDE SEQUENCE [LARGE SCALE GENOMIC DNA]</scope>
    <source>
        <strain evidence="2 5">AF14-8</strain>
        <strain evidence="3 4">AM30-40</strain>
    </source>
</reference>
<gene>
    <name evidence="3" type="ORF">DW783_09445</name>
    <name evidence="2" type="ORF">DWW27_00840</name>
    <name evidence="1" type="ORF">L4X52_16610</name>
</gene>
<dbReference type="Proteomes" id="UP000283429">
    <property type="component" value="Unassembled WGS sequence"/>
</dbReference>
<proteinExistence type="predicted"/>
<dbReference type="EMBL" id="JAKKWZ010000038">
    <property type="protein sequence ID" value="MCG0341584.1"/>
    <property type="molecule type" value="Genomic_DNA"/>
</dbReference>
<dbReference type="RefSeq" id="WP_005938372.1">
    <property type="nucleotide sequence ID" value="NZ_JAKKWZ010000038.1"/>
</dbReference>